<dbReference type="EMBL" id="JAJTND010000003">
    <property type="protein sequence ID" value="MCE3531749.1"/>
    <property type="molecule type" value="Genomic_DNA"/>
</dbReference>
<comment type="caution">
    <text evidence="2">The sequence shown here is derived from an EMBL/GenBank/DDBJ whole genome shotgun (WGS) entry which is preliminary data.</text>
</comment>
<organism evidence="2 3">
    <name type="scientific">Legionella resiliens</name>
    <dbReference type="NCBI Taxonomy" id="2905958"/>
    <lineage>
        <taxon>Bacteria</taxon>
        <taxon>Pseudomonadati</taxon>
        <taxon>Pseudomonadota</taxon>
        <taxon>Gammaproteobacteria</taxon>
        <taxon>Legionellales</taxon>
        <taxon>Legionellaceae</taxon>
        <taxon>Legionella</taxon>
    </lineage>
</organism>
<accession>A0ABS8X4H0</accession>
<dbReference type="Proteomes" id="UP001320170">
    <property type="component" value="Unassembled WGS sequence"/>
</dbReference>
<sequence length="324" mass="37519">MKTNSDIEQILNEDKDKFEFDNLPSELQLKIAQTLSNPDLLNFAMVSQGHWSFFKEEEVDVRKLLHHVVRGEHDLVQSMLRNNIDLIFKRGKVTDCSGRTFDNISAFEYALWALDKHMWDAMLACIPENEDRRPILAKLHSRYDQVNIKGVTYRLNGNTITEQHFDFANTIIKELRHHTKISRAASWFCYQDLAALQKHWVEGVGGTQKLLPMHVVHEYCSPEPFYPVPNFTSKPQSFKQFWKADNTQNWFGPSSELALEWAILKGTFGRAYAMLPPLTLAFIIKEDIDALEKLCEVRTMDFIRLESQLEEQLTTDKTPGLNIG</sequence>
<proteinExistence type="predicted"/>
<dbReference type="SUPFAM" id="SSF81383">
    <property type="entry name" value="F-box domain"/>
    <property type="match status" value="1"/>
</dbReference>
<reference evidence="2 3" key="1">
    <citation type="journal article" date="2024" name="Pathogens">
        <title>Characterization of a Novel Species of Legionella Isolated from a Healthcare Facility: Legionella resiliens sp. nov.</title>
        <authorList>
            <person name="Cristino S."/>
            <person name="Pascale M.R."/>
            <person name="Marino F."/>
            <person name="Derelitto C."/>
            <person name="Salaris S."/>
            <person name="Orsini M."/>
            <person name="Squarzoni S."/>
            <person name="Grottola A."/>
            <person name="Girolamini L."/>
        </authorList>
    </citation>
    <scope>NUCLEOTIDE SEQUENCE [LARGE SCALE GENOMIC DNA]</scope>
    <source>
        <strain evidence="2 3">8cVS16</strain>
    </source>
</reference>
<dbReference type="RefSeq" id="WP_232890497.1">
    <property type="nucleotide sequence ID" value="NZ_JAJSPM010000004.1"/>
</dbReference>
<evidence type="ECO:0000313" key="3">
    <source>
        <dbReference type="Proteomes" id="UP001320170"/>
    </source>
</evidence>
<keyword evidence="3" id="KW-1185">Reference proteome</keyword>
<dbReference type="InterPro" id="IPR036047">
    <property type="entry name" value="F-box-like_dom_sf"/>
</dbReference>
<protein>
    <submittedName>
        <fullName evidence="2">F-box protein</fullName>
    </submittedName>
</protein>
<evidence type="ECO:0000313" key="2">
    <source>
        <dbReference type="EMBL" id="MCE3531749.1"/>
    </source>
</evidence>
<feature type="domain" description="F-box" evidence="1">
    <location>
        <begin position="17"/>
        <end position="64"/>
    </location>
</feature>
<gene>
    <name evidence="2" type="ORF">LXO92_05080</name>
</gene>
<dbReference type="InterPro" id="IPR001810">
    <property type="entry name" value="F-box_dom"/>
</dbReference>
<dbReference type="CDD" id="cd09917">
    <property type="entry name" value="F-box_SF"/>
    <property type="match status" value="1"/>
</dbReference>
<name>A0ABS8X4H0_9GAMM</name>
<dbReference type="PROSITE" id="PS50181">
    <property type="entry name" value="FBOX"/>
    <property type="match status" value="1"/>
</dbReference>
<evidence type="ECO:0000259" key="1">
    <source>
        <dbReference type="PROSITE" id="PS50181"/>
    </source>
</evidence>